<dbReference type="InterPro" id="IPR013325">
    <property type="entry name" value="RNA_pol_sigma_r2"/>
</dbReference>
<name>A0ABT7SFW2_9CELL</name>
<proteinExistence type="inferred from homology"/>
<dbReference type="InterPro" id="IPR014284">
    <property type="entry name" value="RNA_pol_sigma-70_dom"/>
</dbReference>
<dbReference type="PANTHER" id="PTHR43133:SF66">
    <property type="entry name" value="ECF RNA POLYMERASE SIGMA FACTOR SIGK"/>
    <property type="match status" value="1"/>
</dbReference>
<dbReference type="InterPro" id="IPR007627">
    <property type="entry name" value="RNA_pol_sigma70_r2"/>
</dbReference>
<keyword evidence="2" id="KW-0805">Transcription regulation</keyword>
<reference evidence="7 8" key="1">
    <citation type="submission" date="2023-06" db="EMBL/GenBank/DDBJ databases">
        <title>Cellulomonas sp. MW4 Whole genome sequence.</title>
        <authorList>
            <person name="Park S."/>
        </authorList>
    </citation>
    <scope>NUCLEOTIDE SEQUENCE [LARGE SCALE GENOMIC DNA]</scope>
    <source>
        <strain evidence="7 8">MW4</strain>
    </source>
</reference>
<dbReference type="InterPro" id="IPR039425">
    <property type="entry name" value="RNA_pol_sigma-70-like"/>
</dbReference>
<evidence type="ECO:0000256" key="4">
    <source>
        <dbReference type="ARBA" id="ARBA00023163"/>
    </source>
</evidence>
<dbReference type="Gene3D" id="1.10.10.10">
    <property type="entry name" value="Winged helix-like DNA-binding domain superfamily/Winged helix DNA-binding domain"/>
    <property type="match status" value="1"/>
</dbReference>
<evidence type="ECO:0000256" key="2">
    <source>
        <dbReference type="ARBA" id="ARBA00023015"/>
    </source>
</evidence>
<dbReference type="RefSeq" id="WP_289454893.1">
    <property type="nucleotide sequence ID" value="NZ_JAUCGQ010000001.1"/>
</dbReference>
<accession>A0ABT7SFW2</accession>
<dbReference type="Pfam" id="PF08281">
    <property type="entry name" value="Sigma70_r4_2"/>
    <property type="match status" value="1"/>
</dbReference>
<keyword evidence="3" id="KW-0731">Sigma factor</keyword>
<evidence type="ECO:0000313" key="7">
    <source>
        <dbReference type="EMBL" id="MDM7855084.1"/>
    </source>
</evidence>
<dbReference type="SUPFAM" id="SSF88946">
    <property type="entry name" value="Sigma2 domain of RNA polymerase sigma factors"/>
    <property type="match status" value="1"/>
</dbReference>
<keyword evidence="4" id="KW-0804">Transcription</keyword>
<dbReference type="NCBIfam" id="NF007228">
    <property type="entry name" value="PRK09646.1"/>
    <property type="match status" value="1"/>
</dbReference>
<dbReference type="SUPFAM" id="SSF88659">
    <property type="entry name" value="Sigma3 and sigma4 domains of RNA polymerase sigma factors"/>
    <property type="match status" value="1"/>
</dbReference>
<evidence type="ECO:0000256" key="3">
    <source>
        <dbReference type="ARBA" id="ARBA00023082"/>
    </source>
</evidence>
<sequence length="197" mass="21785">MPQRPQVPAAVDARGPEVTADALLRDVAAGDEAAFERLYDRLGAAVFGVCLRVLRDPDHAAEVAQEVWLDVWRTAPRFDAARGSARAWALTTAHRRAVDRVRAVQAQRDRDQRDLDAEPRRPFDEVADGVADELERARVRDCLGSLTATQREAVLLAYYGGRTYREVADELGAALPTVKSRIRDGLIRLRLCLGVTA</sequence>
<feature type="domain" description="RNA polymerase sigma factor 70 region 4 type 2" evidence="6">
    <location>
        <begin position="137"/>
        <end position="189"/>
    </location>
</feature>
<dbReference type="InterPro" id="IPR013324">
    <property type="entry name" value="RNA_pol_sigma_r3/r4-like"/>
</dbReference>
<evidence type="ECO:0000259" key="5">
    <source>
        <dbReference type="Pfam" id="PF04542"/>
    </source>
</evidence>
<keyword evidence="8" id="KW-1185">Reference proteome</keyword>
<dbReference type="Pfam" id="PF04542">
    <property type="entry name" value="Sigma70_r2"/>
    <property type="match status" value="1"/>
</dbReference>
<evidence type="ECO:0000259" key="6">
    <source>
        <dbReference type="Pfam" id="PF08281"/>
    </source>
</evidence>
<evidence type="ECO:0000313" key="8">
    <source>
        <dbReference type="Proteomes" id="UP001529338"/>
    </source>
</evidence>
<dbReference type="NCBIfam" id="TIGR02937">
    <property type="entry name" value="sigma70-ECF"/>
    <property type="match status" value="1"/>
</dbReference>
<dbReference type="InterPro" id="IPR036388">
    <property type="entry name" value="WH-like_DNA-bd_sf"/>
</dbReference>
<dbReference type="Gene3D" id="1.10.1740.10">
    <property type="match status" value="1"/>
</dbReference>
<dbReference type="CDD" id="cd06171">
    <property type="entry name" value="Sigma70_r4"/>
    <property type="match status" value="1"/>
</dbReference>
<comment type="similarity">
    <text evidence="1">Belongs to the sigma-70 factor family. ECF subfamily.</text>
</comment>
<comment type="caution">
    <text evidence="7">The sequence shown here is derived from an EMBL/GenBank/DDBJ whole genome shotgun (WGS) entry which is preliminary data.</text>
</comment>
<organism evidence="7 8">
    <name type="scientific">Cellulomonas alba</name>
    <dbReference type="NCBI Taxonomy" id="3053467"/>
    <lineage>
        <taxon>Bacteria</taxon>
        <taxon>Bacillati</taxon>
        <taxon>Actinomycetota</taxon>
        <taxon>Actinomycetes</taxon>
        <taxon>Micrococcales</taxon>
        <taxon>Cellulomonadaceae</taxon>
        <taxon>Cellulomonas</taxon>
    </lineage>
</organism>
<dbReference type="Proteomes" id="UP001529338">
    <property type="component" value="Unassembled WGS sequence"/>
</dbReference>
<protein>
    <submittedName>
        <fullName evidence="7">ECF RNA polymerase sigma factor SigK</fullName>
    </submittedName>
</protein>
<gene>
    <name evidence="7" type="primary">sigK</name>
    <name evidence="7" type="ORF">QRT04_09090</name>
</gene>
<dbReference type="EMBL" id="JAUCGQ010000001">
    <property type="protein sequence ID" value="MDM7855084.1"/>
    <property type="molecule type" value="Genomic_DNA"/>
</dbReference>
<dbReference type="PANTHER" id="PTHR43133">
    <property type="entry name" value="RNA POLYMERASE ECF-TYPE SIGMA FACTO"/>
    <property type="match status" value="1"/>
</dbReference>
<dbReference type="InterPro" id="IPR013249">
    <property type="entry name" value="RNA_pol_sigma70_r4_t2"/>
</dbReference>
<feature type="domain" description="RNA polymerase sigma-70 region 2" evidence="5">
    <location>
        <begin position="38"/>
        <end position="103"/>
    </location>
</feature>
<evidence type="ECO:0000256" key="1">
    <source>
        <dbReference type="ARBA" id="ARBA00010641"/>
    </source>
</evidence>